<dbReference type="CDD" id="cd19946">
    <property type="entry name" value="GlpA-like_Fer2_BFD-like"/>
    <property type="match status" value="1"/>
</dbReference>
<dbReference type="EMBL" id="JACHIR010000001">
    <property type="protein sequence ID" value="MBB5892421.1"/>
    <property type="molecule type" value="Genomic_DNA"/>
</dbReference>
<evidence type="ECO:0000259" key="3">
    <source>
        <dbReference type="Pfam" id="PF07992"/>
    </source>
</evidence>
<accession>A0A7W9KH08</accession>
<dbReference type="Gene3D" id="3.50.50.60">
    <property type="entry name" value="FAD/NAD(P)-binding domain"/>
    <property type="match status" value="3"/>
</dbReference>
<dbReference type="InterPro" id="IPR041854">
    <property type="entry name" value="BFD-like_2Fe2S-bd_dom_sf"/>
</dbReference>
<dbReference type="RefSeq" id="WP_184863151.1">
    <property type="nucleotide sequence ID" value="NZ_BAAAWY010000096.1"/>
</dbReference>
<dbReference type="Gene3D" id="1.10.10.1100">
    <property type="entry name" value="BFD-like [2Fe-2S]-binding domain"/>
    <property type="match status" value="1"/>
</dbReference>
<dbReference type="InterPro" id="IPR017224">
    <property type="entry name" value="Opine_Oxase_asu/HCN_bsu"/>
</dbReference>
<reference evidence="4 5" key="1">
    <citation type="submission" date="2020-08" db="EMBL/GenBank/DDBJ databases">
        <title>Sequencing the genomes of 1000 actinobacteria strains.</title>
        <authorList>
            <person name="Klenk H.-P."/>
        </authorList>
    </citation>
    <scope>NUCLEOTIDE SEQUENCE [LARGE SCALE GENOMIC DNA]</scope>
    <source>
        <strain evidence="4 5">DSM 43851</strain>
    </source>
</reference>
<feature type="domain" description="FAD/NAD(P)-binding" evidence="3">
    <location>
        <begin position="2"/>
        <end position="284"/>
    </location>
</feature>
<evidence type="ECO:0000313" key="5">
    <source>
        <dbReference type="Proteomes" id="UP000585638"/>
    </source>
</evidence>
<comment type="caution">
    <text evidence="4">The sequence shown here is derived from an EMBL/GenBank/DDBJ whole genome shotgun (WGS) entry which is preliminary data.</text>
</comment>
<dbReference type="Proteomes" id="UP000585638">
    <property type="component" value="Unassembled WGS sequence"/>
</dbReference>
<dbReference type="PANTHER" id="PTHR42949">
    <property type="entry name" value="ANAEROBIC GLYCEROL-3-PHOSPHATE DEHYDROGENASE SUBUNIT B"/>
    <property type="match status" value="1"/>
</dbReference>
<feature type="domain" description="BFD-like [2Fe-2S]-binding" evidence="2">
    <location>
        <begin position="329"/>
        <end position="381"/>
    </location>
</feature>
<dbReference type="PANTHER" id="PTHR42949:SF3">
    <property type="entry name" value="ANAEROBIC GLYCEROL-3-PHOSPHATE DEHYDROGENASE SUBUNIT B"/>
    <property type="match status" value="1"/>
</dbReference>
<dbReference type="InterPro" id="IPR051691">
    <property type="entry name" value="Metab_Enz_Cyan_OpOx_G3PDH"/>
</dbReference>
<dbReference type="InterPro" id="IPR023753">
    <property type="entry name" value="FAD/NAD-binding_dom"/>
</dbReference>
<evidence type="ECO:0000259" key="2">
    <source>
        <dbReference type="Pfam" id="PF04324"/>
    </source>
</evidence>
<gene>
    <name evidence="4" type="ORF">BJ998_003617</name>
</gene>
<organism evidence="4 5">
    <name type="scientific">Kutzneria kofuensis</name>
    <dbReference type="NCBI Taxonomy" id="103725"/>
    <lineage>
        <taxon>Bacteria</taxon>
        <taxon>Bacillati</taxon>
        <taxon>Actinomycetota</taxon>
        <taxon>Actinomycetes</taxon>
        <taxon>Pseudonocardiales</taxon>
        <taxon>Pseudonocardiaceae</taxon>
        <taxon>Kutzneria</taxon>
    </lineage>
</organism>
<sequence>MTVVVVGAGPAGVNAAVTAARAGKDVLLIDSAARIGGQYHRQSFRAKKIRVAHDRVRHLPDTTVWAIEGNRLHLTGSRVVTAEALVLATGAYDRTLPFPGWDLPGVYTAGAAQAMAKGQGIALGHNVVVAGTGPFLLPVASSLLDVGAKVRVFEANSPSREWLREPEALIAGRRKLIELAQYAKVARHYRERTAVIAAHGDDRVREVTVARLDRYWNPLQVKRIPVDAVCVGYGFVPQLELAISAGCRLRNGFVDVDQEQRTSVPWIFAAGEITGIGGAELAAHEGIIAGAAAAGVQVGRTVDRRFAEALTRVYAVKPGWRSWLADDTIICRCERVTHRKLRTAAEQRGAVATRAVKLASRAGLGVCQGRICGATVADLLDLDPTTFARRPIATPIPLGDLAANPVEEQ</sequence>
<dbReference type="AlphaFoldDB" id="A0A7W9KH08"/>
<evidence type="ECO:0000256" key="1">
    <source>
        <dbReference type="ARBA" id="ARBA00023002"/>
    </source>
</evidence>
<dbReference type="Pfam" id="PF07992">
    <property type="entry name" value="Pyr_redox_2"/>
    <property type="match status" value="1"/>
</dbReference>
<keyword evidence="1" id="KW-0560">Oxidoreductase</keyword>
<dbReference type="InterPro" id="IPR036188">
    <property type="entry name" value="FAD/NAD-bd_sf"/>
</dbReference>
<dbReference type="SUPFAM" id="SSF51905">
    <property type="entry name" value="FAD/NAD(P)-binding domain"/>
    <property type="match status" value="1"/>
</dbReference>
<evidence type="ECO:0000313" key="4">
    <source>
        <dbReference type="EMBL" id="MBB5892421.1"/>
    </source>
</evidence>
<proteinExistence type="predicted"/>
<dbReference type="PRINTS" id="PR00368">
    <property type="entry name" value="FADPNR"/>
</dbReference>
<dbReference type="PIRSF" id="PIRSF037495">
    <property type="entry name" value="Opine_OX_OoxA/HcnB"/>
    <property type="match status" value="1"/>
</dbReference>
<name>A0A7W9KH08_9PSEU</name>
<dbReference type="PRINTS" id="PR00469">
    <property type="entry name" value="PNDRDTASEII"/>
</dbReference>
<dbReference type="InterPro" id="IPR007419">
    <property type="entry name" value="BFD-like_2Fe2S-bd_dom"/>
</dbReference>
<dbReference type="GO" id="GO:0016491">
    <property type="term" value="F:oxidoreductase activity"/>
    <property type="evidence" value="ECO:0007669"/>
    <property type="project" value="UniProtKB-KW"/>
</dbReference>
<keyword evidence="5" id="KW-1185">Reference proteome</keyword>
<protein>
    <submittedName>
        <fullName evidence="4">NADPH-dependent 2,4-dienoyl-CoA reductase/sulfur reductase-like enzyme</fullName>
    </submittedName>
</protein>
<dbReference type="Pfam" id="PF04324">
    <property type="entry name" value="Fer2_BFD"/>
    <property type="match status" value="1"/>
</dbReference>